<dbReference type="SUPFAM" id="SSF54695">
    <property type="entry name" value="POZ domain"/>
    <property type="match status" value="1"/>
</dbReference>
<dbReference type="Proteomes" id="UP001056384">
    <property type="component" value="Chromosome 10"/>
</dbReference>
<evidence type="ECO:0000259" key="1">
    <source>
        <dbReference type="PROSITE" id="PS50097"/>
    </source>
</evidence>
<dbReference type="Gene3D" id="3.30.710.10">
    <property type="entry name" value="Potassium Channel Kv1.1, Chain A"/>
    <property type="match status" value="1"/>
</dbReference>
<sequence length="274" mass="31178">MAQDWKTRISKLAQGGGFGDFTIVCEGREFKVNRLLASAHSPYFEKLCSGWNKEAKLGQVTLREDDFHAVECMVRYLNNADCDNVYSDVLDALYHDIEAYVLADKYQVLGWREDIFRSFEGHLRGRDLVELKGILLKITAEVYCKGRTHQCFRAAIVRDWYRILWSEKAEAKATDQELEELFYPVPEFAVALVRKLVPGSALEQPATGCLLENSVPDAIMQTLRAAHLVYGMHADEIARRLGVESRLIYAAGQELMGLGRIYTTLDDLTWAFLQ</sequence>
<dbReference type="PANTHER" id="PTHR47843:SF5">
    <property type="entry name" value="BTB_POZ DOMAIN PROTEIN"/>
    <property type="match status" value="1"/>
</dbReference>
<dbReference type="CDD" id="cd18186">
    <property type="entry name" value="BTB_POZ_ZBTB_KLHL-like"/>
    <property type="match status" value="1"/>
</dbReference>
<protein>
    <submittedName>
        <fullName evidence="2">Replication protein A</fullName>
    </submittedName>
</protein>
<organism evidence="2 3">
    <name type="scientific">Septoria linicola</name>
    <dbReference type="NCBI Taxonomy" id="215465"/>
    <lineage>
        <taxon>Eukaryota</taxon>
        <taxon>Fungi</taxon>
        <taxon>Dikarya</taxon>
        <taxon>Ascomycota</taxon>
        <taxon>Pezizomycotina</taxon>
        <taxon>Dothideomycetes</taxon>
        <taxon>Dothideomycetidae</taxon>
        <taxon>Mycosphaerellales</taxon>
        <taxon>Mycosphaerellaceae</taxon>
        <taxon>Septoria</taxon>
    </lineage>
</organism>
<evidence type="ECO:0000313" key="2">
    <source>
        <dbReference type="EMBL" id="USW57758.1"/>
    </source>
</evidence>
<dbReference type="Gene3D" id="1.10.10.10">
    <property type="entry name" value="Winged helix-like DNA-binding domain superfamily/Winged helix DNA-binding domain"/>
    <property type="match status" value="1"/>
</dbReference>
<gene>
    <name evidence="2" type="ORF">Slin15195_G110770</name>
</gene>
<dbReference type="PANTHER" id="PTHR47843">
    <property type="entry name" value="BTB DOMAIN-CONTAINING PROTEIN-RELATED"/>
    <property type="match status" value="1"/>
</dbReference>
<evidence type="ECO:0000313" key="3">
    <source>
        <dbReference type="Proteomes" id="UP001056384"/>
    </source>
</evidence>
<dbReference type="AlphaFoldDB" id="A0A9Q9B2J6"/>
<dbReference type="InterPro" id="IPR036390">
    <property type="entry name" value="WH_DNA-bd_sf"/>
</dbReference>
<dbReference type="InterPro" id="IPR000210">
    <property type="entry name" value="BTB/POZ_dom"/>
</dbReference>
<dbReference type="EMBL" id="CP099427">
    <property type="protein sequence ID" value="USW57758.1"/>
    <property type="molecule type" value="Genomic_DNA"/>
</dbReference>
<dbReference type="InterPro" id="IPR036388">
    <property type="entry name" value="WH-like_DNA-bd_sf"/>
</dbReference>
<accession>A0A9Q9B2J6</accession>
<reference evidence="2" key="1">
    <citation type="submission" date="2022-06" db="EMBL/GenBank/DDBJ databases">
        <title>Complete genome sequences of two strains of the flax pathogen Septoria linicola.</title>
        <authorList>
            <person name="Lapalu N."/>
            <person name="Simon A."/>
            <person name="Demenou B."/>
            <person name="Paumier D."/>
            <person name="Guillot M.-P."/>
            <person name="Gout L."/>
            <person name="Valade R."/>
        </authorList>
    </citation>
    <scope>NUCLEOTIDE SEQUENCE</scope>
    <source>
        <strain evidence="2">SE15195</strain>
    </source>
</reference>
<proteinExistence type="predicted"/>
<dbReference type="PROSITE" id="PS50097">
    <property type="entry name" value="BTB"/>
    <property type="match status" value="1"/>
</dbReference>
<dbReference type="InterPro" id="IPR011333">
    <property type="entry name" value="SKP1/BTB/POZ_sf"/>
</dbReference>
<dbReference type="Pfam" id="PF00651">
    <property type="entry name" value="BTB"/>
    <property type="match status" value="1"/>
</dbReference>
<dbReference type="InterPro" id="IPR014892">
    <property type="entry name" value="RPA_C"/>
</dbReference>
<name>A0A9Q9B2J6_9PEZI</name>
<keyword evidence="3" id="KW-1185">Reference proteome</keyword>
<feature type="domain" description="BTB" evidence="1">
    <location>
        <begin position="19"/>
        <end position="77"/>
    </location>
</feature>
<dbReference type="SUPFAM" id="SSF46785">
    <property type="entry name" value="Winged helix' DNA-binding domain"/>
    <property type="match status" value="1"/>
</dbReference>
<dbReference type="Pfam" id="PF08784">
    <property type="entry name" value="RPA_C"/>
    <property type="match status" value="1"/>
</dbReference>